<evidence type="ECO:0000313" key="5">
    <source>
        <dbReference type="Proteomes" id="UP000747542"/>
    </source>
</evidence>
<feature type="transmembrane region" description="Helical" evidence="2">
    <location>
        <begin position="156"/>
        <end position="178"/>
    </location>
</feature>
<feature type="transmembrane region" description="Helical" evidence="2">
    <location>
        <begin position="110"/>
        <end position="135"/>
    </location>
</feature>
<feature type="transmembrane region" description="Helical" evidence="2">
    <location>
        <begin position="70"/>
        <end position="90"/>
    </location>
</feature>
<dbReference type="Proteomes" id="UP000747542">
    <property type="component" value="Unassembled WGS sequence"/>
</dbReference>
<evidence type="ECO:0000259" key="3">
    <source>
        <dbReference type="PROSITE" id="PS50850"/>
    </source>
</evidence>
<dbReference type="AlphaFoldDB" id="A0A8J5MY11"/>
<feature type="transmembrane region" description="Helical" evidence="2">
    <location>
        <begin position="341"/>
        <end position="361"/>
    </location>
</feature>
<dbReference type="PROSITE" id="PS50850">
    <property type="entry name" value="MFS"/>
    <property type="match status" value="1"/>
</dbReference>
<feature type="transmembrane region" description="Helical" evidence="2">
    <location>
        <begin position="406"/>
        <end position="425"/>
    </location>
</feature>
<keyword evidence="2" id="KW-0812">Transmembrane</keyword>
<dbReference type="EMBL" id="JAHLQT010020576">
    <property type="protein sequence ID" value="KAG7168113.1"/>
    <property type="molecule type" value="Genomic_DNA"/>
</dbReference>
<feature type="transmembrane region" description="Helical" evidence="2">
    <location>
        <begin position="437"/>
        <end position="453"/>
    </location>
</feature>
<keyword evidence="5" id="KW-1185">Reference proteome</keyword>
<evidence type="ECO:0000313" key="4">
    <source>
        <dbReference type="EMBL" id="KAG7168113.1"/>
    </source>
</evidence>
<dbReference type="InterPro" id="IPR011701">
    <property type="entry name" value="MFS"/>
</dbReference>
<evidence type="ECO:0000256" key="2">
    <source>
        <dbReference type="SAM" id="Phobius"/>
    </source>
</evidence>
<dbReference type="InterPro" id="IPR050327">
    <property type="entry name" value="Proton-linked_MCT"/>
</dbReference>
<keyword evidence="2" id="KW-1133">Transmembrane helix</keyword>
<organism evidence="4 5">
    <name type="scientific">Homarus americanus</name>
    <name type="common">American lobster</name>
    <dbReference type="NCBI Taxonomy" id="6706"/>
    <lineage>
        <taxon>Eukaryota</taxon>
        <taxon>Metazoa</taxon>
        <taxon>Ecdysozoa</taxon>
        <taxon>Arthropoda</taxon>
        <taxon>Crustacea</taxon>
        <taxon>Multicrustacea</taxon>
        <taxon>Malacostraca</taxon>
        <taxon>Eumalacostraca</taxon>
        <taxon>Eucarida</taxon>
        <taxon>Decapoda</taxon>
        <taxon>Pleocyemata</taxon>
        <taxon>Astacidea</taxon>
        <taxon>Nephropoidea</taxon>
        <taxon>Nephropidae</taxon>
        <taxon>Homarus</taxon>
    </lineage>
</organism>
<dbReference type="Pfam" id="PF07690">
    <property type="entry name" value="MFS_1"/>
    <property type="match status" value="1"/>
</dbReference>
<keyword evidence="2" id="KW-0472">Membrane</keyword>
<gene>
    <name evidence="4" type="ORF">Hamer_G023532</name>
</gene>
<comment type="subcellular location">
    <subcellularLocation>
        <location evidence="1">Membrane</location>
        <topology evidence="1">Multi-pass membrane protein</topology>
    </subcellularLocation>
</comment>
<feature type="transmembrane region" description="Helical" evidence="2">
    <location>
        <begin position="465"/>
        <end position="487"/>
    </location>
</feature>
<protein>
    <submittedName>
        <fullName evidence="4">Monocarboxylate transporter 12-like 9</fullName>
    </submittedName>
</protein>
<feature type="transmembrane region" description="Helical" evidence="2">
    <location>
        <begin position="493"/>
        <end position="515"/>
    </location>
</feature>
<feature type="transmembrane region" description="Helical" evidence="2">
    <location>
        <begin position="28"/>
        <end position="58"/>
    </location>
</feature>
<evidence type="ECO:0000256" key="1">
    <source>
        <dbReference type="ARBA" id="ARBA00004141"/>
    </source>
</evidence>
<comment type="caution">
    <text evidence="4">The sequence shown here is derived from an EMBL/GenBank/DDBJ whole genome shotgun (WGS) entry which is preliminary data.</text>
</comment>
<feature type="transmembrane region" description="Helical" evidence="2">
    <location>
        <begin position="184"/>
        <end position="207"/>
    </location>
</feature>
<dbReference type="PANTHER" id="PTHR11360">
    <property type="entry name" value="MONOCARBOXYLATE TRANSPORTER"/>
    <property type="match status" value="1"/>
</dbReference>
<proteinExistence type="predicted"/>
<dbReference type="PANTHER" id="PTHR11360:SF306">
    <property type="entry name" value="RE01051P"/>
    <property type="match status" value="1"/>
</dbReference>
<accession>A0A8J5MY11</accession>
<dbReference type="GO" id="GO:0016020">
    <property type="term" value="C:membrane"/>
    <property type="evidence" value="ECO:0007669"/>
    <property type="project" value="UniProtKB-SubCell"/>
</dbReference>
<dbReference type="GO" id="GO:0008028">
    <property type="term" value="F:monocarboxylic acid transmembrane transporter activity"/>
    <property type="evidence" value="ECO:0007669"/>
    <property type="project" value="TreeGrafter"/>
</dbReference>
<feature type="domain" description="Major facilitator superfamily (MFS) profile" evidence="3">
    <location>
        <begin position="28"/>
        <end position="520"/>
    </location>
</feature>
<sequence>MAKITTEGGNEEEMVTEWEELQPPDGGWGWMVAFGSFIMLLLVPMVTLCFSILFSGFLIEQGASSTTIAWIFNLHIFLWNLIGPLTGPLSTEFGFRRVSLVGTAVSSLSLLLVAFTDSIAYLMVFFSLCGLFGGLGCKPAYVLTSLYFEKRRGQAFAMLMGGICIGQFMGPPLVRYLLENYALMGANLILGALVLNSCVGAALFHPVEWHMKRRRRAENPITPDCVDEDKEDGCMIKGVSCKDKEMMLKSQESKWTPGEAARITLIRNLSRCSSVSSAASFIDLTSVPPVSHTGIDVYLGEGDEDSSYPKTSRVRKIVFVVVRVVRLLITDLKIFKSPRALIIAIAGVCVANGYLNFHMILPFAIQNSGYTLEEAAWCMSIAAISNLVARLSNSALSDCSWYNMRLVYMLGAGLVALTTLVFSFLSDLTWMKVTMGLWGYGVGTNISLYTLIMPKYMGRENMAAIFGGQSFFMAIGHITLGPLIGLIRDLSGSYAVAMQVISVEVFLCVLLWFFMPAAVTYDKKKENLQKSSTDAGKTSP</sequence>
<dbReference type="OrthoDB" id="2213137at2759"/>
<reference evidence="4" key="1">
    <citation type="journal article" date="2021" name="Sci. Adv.">
        <title>The American lobster genome reveals insights on longevity, neural, and immune adaptations.</title>
        <authorList>
            <person name="Polinski J.M."/>
            <person name="Zimin A.V."/>
            <person name="Clark K.F."/>
            <person name="Kohn A.B."/>
            <person name="Sadowski N."/>
            <person name="Timp W."/>
            <person name="Ptitsyn A."/>
            <person name="Khanna P."/>
            <person name="Romanova D.Y."/>
            <person name="Williams P."/>
            <person name="Greenwood S.J."/>
            <person name="Moroz L.L."/>
            <person name="Walt D.R."/>
            <person name="Bodnar A.G."/>
        </authorList>
    </citation>
    <scope>NUCLEOTIDE SEQUENCE</scope>
    <source>
        <strain evidence="4">GMGI-L3</strain>
    </source>
</reference>
<dbReference type="InterPro" id="IPR020846">
    <property type="entry name" value="MFS_dom"/>
</dbReference>
<name>A0A8J5MY11_HOMAM</name>